<dbReference type="GeneID" id="33360667"/>
<keyword evidence="4 5" id="KW-0934">Plastid</keyword>
<dbReference type="AlphaFoldDB" id="A0A1Z1MNK4"/>
<evidence type="ECO:0000256" key="1">
    <source>
        <dbReference type="ARBA" id="ARBA00004474"/>
    </source>
</evidence>
<keyword evidence="5" id="KW-0150">Chloroplast</keyword>
<dbReference type="EMBL" id="MF101447">
    <property type="protein sequence ID" value="ARW67365.1"/>
    <property type="molecule type" value="Genomic_DNA"/>
</dbReference>
<dbReference type="Pfam" id="PF06868">
    <property type="entry name" value="DUF1257"/>
    <property type="match status" value="1"/>
</dbReference>
<comment type="similarity">
    <text evidence="2">Belongs to the ycf35 family.</text>
</comment>
<accession>A0A1Z1MNK4</accession>
<name>A0A1Z1MNK4_9FLOR</name>
<evidence type="ECO:0000256" key="4">
    <source>
        <dbReference type="ARBA" id="ARBA00022640"/>
    </source>
</evidence>
<comment type="subcellular location">
    <subcellularLocation>
        <location evidence="1">Plastid</location>
    </subcellularLocation>
</comment>
<evidence type="ECO:0000256" key="3">
    <source>
        <dbReference type="ARBA" id="ARBA00021585"/>
    </source>
</evidence>
<evidence type="ECO:0000256" key="2">
    <source>
        <dbReference type="ARBA" id="ARBA00009068"/>
    </source>
</evidence>
<reference evidence="5" key="1">
    <citation type="journal article" date="2017" name="J. Phycol.">
        <title>Analysis of chloroplast genomes and a supermatrix inform reclassification of the Rhodomelaceae (Rhodophyta).</title>
        <authorList>
            <person name="Diaz-Tapia P."/>
            <person name="Maggs C.A."/>
            <person name="West J.A."/>
            <person name="Verbruggen H."/>
        </authorList>
    </citation>
    <scope>NUCLEOTIDE SEQUENCE</scope>
    <source>
        <strain evidence="5">PD1388</strain>
    </source>
</reference>
<evidence type="ECO:0000313" key="5">
    <source>
        <dbReference type="EMBL" id="ARW67365.1"/>
    </source>
</evidence>
<gene>
    <name evidence="5" type="primary">ycf35</name>
</gene>
<organism evidence="5">
    <name type="scientific">Thaumatella adunca</name>
    <dbReference type="NCBI Taxonomy" id="2006976"/>
    <lineage>
        <taxon>Eukaryota</taxon>
        <taxon>Rhodophyta</taxon>
        <taxon>Florideophyceae</taxon>
        <taxon>Rhodymeniophycidae</taxon>
        <taxon>Ceramiales</taxon>
        <taxon>Rhodomelaceae</taxon>
        <taxon>Thaumatella</taxon>
    </lineage>
</organism>
<proteinExistence type="inferred from homology"/>
<dbReference type="GO" id="GO:0009536">
    <property type="term" value="C:plastid"/>
    <property type="evidence" value="ECO:0007669"/>
    <property type="project" value="UniProtKB-SubCell"/>
</dbReference>
<geneLocation type="chloroplast" evidence="5"/>
<dbReference type="PANTHER" id="PTHR39638:SF2">
    <property type="entry name" value="YCF35"/>
    <property type="match status" value="1"/>
</dbReference>
<protein>
    <recommendedName>
        <fullName evidence="3">Uncharacterized protein ycf35</fullName>
    </recommendedName>
</protein>
<dbReference type="InterPro" id="IPR009666">
    <property type="entry name" value="Uncharacterised_Ycf35"/>
</dbReference>
<sequence length="139" mass="16147">MSHFSKIKTNISNFDTLSRTITQLGFNYKLFNSDSCNILDDSKSLVKNILVYSLSKNSQKNSLFSFIWNGYQYNLVVDEQLWSLDMDLNYFIDRLSQQYAYNIILNQSISNGFQKVSEKAEDDGSIKITLQRWHSNSVC</sequence>
<dbReference type="PANTHER" id="PTHR39638">
    <property type="entry name" value="YCF35"/>
    <property type="match status" value="1"/>
</dbReference>
<dbReference type="RefSeq" id="YP_009398179.1">
    <property type="nucleotide sequence ID" value="NC_035291.1"/>
</dbReference>